<dbReference type="EMBL" id="CP004025">
    <property type="protein sequence ID" value="AGC48172.1"/>
    <property type="molecule type" value="Genomic_DNA"/>
</dbReference>
<sequence length="220" mass="23459">MLYFGDRGLTIVSAFPRSPRTQQGALVAIEPLASTPTTVLFQYNPHTLTRQLEARGADGGPAATSYTGAPVETINVEVELDATDALEVQDPTALALGIHPQLAALERLVYPPSSRVIANVALAALGSIEVIPPSGPLILFVWGVKRVLPVSIKQFSVTEEAHDPNLNPIRARVSLGLRVLSTDDLGPLNRGHDLFLAHQVAKEVMAQLASVSTLPIPLSR</sequence>
<dbReference type="Proteomes" id="UP000011131">
    <property type="component" value="Chromosome"/>
</dbReference>
<gene>
    <name evidence="1" type="ordered locus">MYSTI_06899</name>
</gene>
<dbReference type="KEGG" id="msd:MYSTI_06899"/>
<evidence type="ECO:0000313" key="1">
    <source>
        <dbReference type="EMBL" id="AGC48172.1"/>
    </source>
</evidence>
<reference evidence="1 2" key="1">
    <citation type="journal article" date="2013" name="Genome Announc.">
        <title>Complete genome sequence of Myxococcus stipitatus strain DSM 14675, a fruiting myxobacterium.</title>
        <authorList>
            <person name="Huntley S."/>
            <person name="Kneip S."/>
            <person name="Treuner-Lange A."/>
            <person name="Sogaard-Andersen L."/>
        </authorList>
    </citation>
    <scope>NUCLEOTIDE SEQUENCE [LARGE SCALE GENOMIC DNA]</scope>
    <source>
        <strain evidence="2">DSM 14675 / JCM 12634 / Mx s8</strain>
    </source>
</reference>
<dbReference type="eggNOG" id="ENOG502ZC5H">
    <property type="taxonomic scope" value="Bacteria"/>
</dbReference>
<name>L7UKV7_MYXSD</name>
<keyword evidence="2" id="KW-1185">Reference proteome</keyword>
<organism evidence="1 2">
    <name type="scientific">Myxococcus stipitatus (strain DSM 14675 / JCM 12634 / Mx s8)</name>
    <dbReference type="NCBI Taxonomy" id="1278073"/>
    <lineage>
        <taxon>Bacteria</taxon>
        <taxon>Pseudomonadati</taxon>
        <taxon>Myxococcota</taxon>
        <taxon>Myxococcia</taxon>
        <taxon>Myxococcales</taxon>
        <taxon>Cystobacterineae</taxon>
        <taxon>Myxococcaceae</taxon>
        <taxon>Myxococcus</taxon>
    </lineage>
</organism>
<dbReference type="STRING" id="1278073.MYSTI_06899"/>
<accession>L7UKV7</accession>
<dbReference type="PATRIC" id="fig|1278073.3.peg.7005"/>
<protein>
    <submittedName>
        <fullName evidence="1">Uncharacterized protein</fullName>
    </submittedName>
</protein>
<dbReference type="AlphaFoldDB" id="L7UKV7"/>
<evidence type="ECO:0000313" key="2">
    <source>
        <dbReference type="Proteomes" id="UP000011131"/>
    </source>
</evidence>
<proteinExistence type="predicted"/>
<dbReference type="HOGENOM" id="CLU_087546_0_0_7"/>